<keyword evidence="1" id="KW-0472">Membrane</keyword>
<dbReference type="EMBL" id="JACHJS010000001">
    <property type="protein sequence ID" value="MBB4969122.1"/>
    <property type="molecule type" value="Genomic_DNA"/>
</dbReference>
<name>A0A7W7WZA9_9PSEU</name>
<keyword evidence="1" id="KW-1133">Transmembrane helix</keyword>
<reference evidence="2 3" key="1">
    <citation type="submission" date="2020-08" db="EMBL/GenBank/DDBJ databases">
        <title>Sequencing the genomes of 1000 actinobacteria strains.</title>
        <authorList>
            <person name="Klenk H.-P."/>
        </authorList>
    </citation>
    <scope>NUCLEOTIDE SEQUENCE [LARGE SCALE GENOMIC DNA]</scope>
    <source>
        <strain evidence="2 3">DSM 45084</strain>
    </source>
</reference>
<comment type="caution">
    <text evidence="2">The sequence shown here is derived from an EMBL/GenBank/DDBJ whole genome shotgun (WGS) entry which is preliminary data.</text>
</comment>
<dbReference type="RefSeq" id="WP_184674829.1">
    <property type="nucleotide sequence ID" value="NZ_BAABAI010000043.1"/>
</dbReference>
<keyword evidence="3" id="KW-1185">Reference proteome</keyword>
<feature type="transmembrane region" description="Helical" evidence="1">
    <location>
        <begin position="12"/>
        <end position="31"/>
    </location>
</feature>
<keyword evidence="2" id="KW-0808">Transferase</keyword>
<sequence>MTIPSDVLPKIIYAVVVIAYLAFVAFVVWRLSDKVPGTMGRLLVAVGAVMAGLPPILFALGAVMGG</sequence>
<gene>
    <name evidence="2" type="ORF">F4559_006481</name>
</gene>
<dbReference type="GO" id="GO:0016740">
    <property type="term" value="F:transferase activity"/>
    <property type="evidence" value="ECO:0007669"/>
    <property type="project" value="UniProtKB-KW"/>
</dbReference>
<evidence type="ECO:0000313" key="2">
    <source>
        <dbReference type="EMBL" id="MBB4969122.1"/>
    </source>
</evidence>
<accession>A0A7W7WZA9</accession>
<proteinExistence type="predicted"/>
<keyword evidence="1" id="KW-0812">Transmembrane</keyword>
<organism evidence="2 3">
    <name type="scientific">Saccharothrix violaceirubra</name>
    <dbReference type="NCBI Taxonomy" id="413306"/>
    <lineage>
        <taxon>Bacteria</taxon>
        <taxon>Bacillati</taxon>
        <taxon>Actinomycetota</taxon>
        <taxon>Actinomycetes</taxon>
        <taxon>Pseudonocardiales</taxon>
        <taxon>Pseudonocardiaceae</taxon>
        <taxon>Saccharothrix</taxon>
    </lineage>
</organism>
<dbReference type="Proteomes" id="UP000542674">
    <property type="component" value="Unassembled WGS sequence"/>
</dbReference>
<evidence type="ECO:0000313" key="3">
    <source>
        <dbReference type="Proteomes" id="UP000542674"/>
    </source>
</evidence>
<dbReference type="AlphaFoldDB" id="A0A7W7WZA9"/>
<evidence type="ECO:0000256" key="1">
    <source>
        <dbReference type="SAM" id="Phobius"/>
    </source>
</evidence>
<feature type="transmembrane region" description="Helical" evidence="1">
    <location>
        <begin position="43"/>
        <end position="64"/>
    </location>
</feature>
<protein>
    <submittedName>
        <fullName evidence="2">Phosphoglycerol transferase MdoB-like AlkP superfamily enzyme</fullName>
    </submittedName>
</protein>